<dbReference type="PANTHER" id="PTHR42852:SF6">
    <property type="entry name" value="THIOL:DISULFIDE INTERCHANGE PROTEIN DSBE"/>
    <property type="match status" value="1"/>
</dbReference>
<feature type="domain" description="Thioredoxin" evidence="6">
    <location>
        <begin position="599"/>
        <end position="741"/>
    </location>
</feature>
<dbReference type="InterPro" id="IPR036249">
    <property type="entry name" value="Thioredoxin-like_sf"/>
</dbReference>
<feature type="transmembrane region" description="Helical" evidence="5">
    <location>
        <begin position="268"/>
        <end position="288"/>
    </location>
</feature>
<dbReference type="GO" id="GO:0004601">
    <property type="term" value="F:peroxidase activity"/>
    <property type="evidence" value="ECO:0007669"/>
    <property type="project" value="UniProtKB-KW"/>
</dbReference>
<dbReference type="InterPro" id="IPR013740">
    <property type="entry name" value="Redoxin"/>
</dbReference>
<evidence type="ECO:0000256" key="1">
    <source>
        <dbReference type="ARBA" id="ARBA00004196"/>
    </source>
</evidence>
<dbReference type="SUPFAM" id="SSF52833">
    <property type="entry name" value="Thioredoxin-like"/>
    <property type="match status" value="1"/>
</dbReference>
<dbReference type="Pfam" id="PF08534">
    <property type="entry name" value="Redoxin"/>
    <property type="match status" value="1"/>
</dbReference>
<dbReference type="PROSITE" id="PS00194">
    <property type="entry name" value="THIOREDOXIN_1"/>
    <property type="match status" value="1"/>
</dbReference>
<reference evidence="7 8" key="1">
    <citation type="submission" date="2015-01" db="EMBL/GenBank/DDBJ databases">
        <authorList>
            <person name="Xiang T."/>
            <person name="Song Y."/>
            <person name="Huang L."/>
            <person name="Wang B."/>
            <person name="Wu P."/>
        </authorList>
    </citation>
    <scope>NUCLEOTIDE SEQUENCE [LARGE SCALE GENOMIC DNA]</scope>
    <source>
        <strain evidence="7 8">CcD38</strain>
    </source>
</reference>
<feature type="transmembrane region" description="Helical" evidence="5">
    <location>
        <begin position="21"/>
        <end position="43"/>
    </location>
</feature>
<feature type="transmembrane region" description="Helical" evidence="5">
    <location>
        <begin position="113"/>
        <end position="142"/>
    </location>
</feature>
<dbReference type="EMBL" id="CDOI01000170">
    <property type="protein sequence ID" value="CEN48234.1"/>
    <property type="molecule type" value="Genomic_DNA"/>
</dbReference>
<dbReference type="InterPro" id="IPR013766">
    <property type="entry name" value="Thioredoxin_domain"/>
</dbReference>
<evidence type="ECO:0000256" key="5">
    <source>
        <dbReference type="SAM" id="Phobius"/>
    </source>
</evidence>
<feature type="transmembrane region" description="Helical" evidence="5">
    <location>
        <begin position="239"/>
        <end position="256"/>
    </location>
</feature>
<sequence>MSFLSDYKTAFRAENIKRKGTATFLMATIFGAFIPVVIFVFFLTRKENPPVTIPYNYFEDITAGASEGLTSLFLPLLIVLTCAKITQIDHRNGGWQLMETLPISKIATYSSKLTIVLISNLICILSFVVCAILFAWITYLFGKIPEGVEINIPWGFFFQFTVRMFVAALFFTILQFILSTVFSSFIISILIGVALVIGTGILRDFDIEKVWNPITILAKTSKNTYGSDLNHWLLYTEKLSLIAFITLFIVGFIWFKSKSLKRVFTKRMNAIATISALVVGFLSVHYLLIPNHLPKHHRTVIAGEFDSDENISKLILSESFMRDTIVEIPVKDNKFHYIISEDLPLKQYTLLVPMKENNAQIHFPFQTNDSIFFKHKIAKNNIKIISIKGNRLADLQYKSEEGYGNVWKLEYWIEGDQPLNKIAQFVEEIYSIWTERMKATNNFRTKDNYALSEDLLLIHKKLASLKILNYWRAFEEKIKHSKPEIVENPPKEIQEIKDFISFTDHSLLAFPEYLQYILNEFTKKDTTEIALQTKQLNAIVTLNDSIFKDQLLFYKLNESLKTSFDTNERSELIQNYASQIENTKIRNRIKTIYRQGEKVSRGSQSFDFEAENLESKTVRLSDFKGKYVVIDVWATWCGPCKHDYPYFEKYALKYKNNPNFVFVGMNADSKREAWLQDVQNKSKSIVQLRPFDSEMNAFKENYNITKYPTYILLDKDGKFISAQMPRPTEDHFEQMLKDLEKQN</sequence>
<dbReference type="AlphaFoldDB" id="A0A0B7IC12"/>
<keyword evidence="7" id="KW-0575">Peroxidase</keyword>
<keyword evidence="5" id="KW-0472">Membrane</keyword>
<dbReference type="RefSeq" id="WP_042344868.1">
    <property type="nucleotide sequence ID" value="NZ_CDOI01000170.1"/>
</dbReference>
<keyword evidence="5" id="KW-0812">Transmembrane</keyword>
<evidence type="ECO:0000259" key="6">
    <source>
        <dbReference type="PROSITE" id="PS51352"/>
    </source>
</evidence>
<evidence type="ECO:0000313" key="8">
    <source>
        <dbReference type="Proteomes" id="UP000045051"/>
    </source>
</evidence>
<dbReference type="EC" id="1.11.1.15" evidence="7"/>
<dbReference type="Pfam" id="PF12730">
    <property type="entry name" value="ABC2_membrane_4"/>
    <property type="match status" value="1"/>
</dbReference>
<gene>
    <name evidence="7" type="ORF">CCAND38_570018</name>
</gene>
<accession>A0A0B7IC12</accession>
<evidence type="ECO:0000313" key="7">
    <source>
        <dbReference type="EMBL" id="CEN48234.1"/>
    </source>
</evidence>
<keyword evidence="8" id="KW-1185">Reference proteome</keyword>
<feature type="transmembrane region" description="Helical" evidence="5">
    <location>
        <begin position="181"/>
        <end position="202"/>
    </location>
</feature>
<keyword evidence="7" id="KW-0560">Oxidoreductase</keyword>
<evidence type="ECO:0000256" key="4">
    <source>
        <dbReference type="ARBA" id="ARBA00023284"/>
    </source>
</evidence>
<evidence type="ECO:0000256" key="3">
    <source>
        <dbReference type="ARBA" id="ARBA00023157"/>
    </source>
</evidence>
<dbReference type="GO" id="GO:0017004">
    <property type="term" value="P:cytochrome complex assembly"/>
    <property type="evidence" value="ECO:0007669"/>
    <property type="project" value="UniProtKB-KW"/>
</dbReference>
<feature type="transmembrane region" description="Helical" evidence="5">
    <location>
        <begin position="63"/>
        <end position="83"/>
    </location>
</feature>
<keyword evidence="3" id="KW-1015">Disulfide bond</keyword>
<dbReference type="GO" id="GO:0030313">
    <property type="term" value="C:cell envelope"/>
    <property type="evidence" value="ECO:0007669"/>
    <property type="project" value="UniProtKB-SubCell"/>
</dbReference>
<keyword evidence="2" id="KW-0201">Cytochrome c-type biogenesis</keyword>
<dbReference type="PROSITE" id="PS51352">
    <property type="entry name" value="THIOREDOXIN_2"/>
    <property type="match status" value="1"/>
</dbReference>
<dbReference type="InterPro" id="IPR050553">
    <property type="entry name" value="Thioredoxin_ResA/DsbE_sf"/>
</dbReference>
<dbReference type="Proteomes" id="UP000045051">
    <property type="component" value="Unassembled WGS sequence"/>
</dbReference>
<feature type="transmembrane region" description="Helical" evidence="5">
    <location>
        <begin position="154"/>
        <end position="174"/>
    </location>
</feature>
<comment type="subcellular location">
    <subcellularLocation>
        <location evidence="1">Cell envelope</location>
    </subcellularLocation>
</comment>
<dbReference type="CDD" id="cd21809">
    <property type="entry name" value="ABC-2_lan_permease-like"/>
    <property type="match status" value="1"/>
</dbReference>
<proteinExistence type="predicted"/>
<dbReference type="CDD" id="cd02966">
    <property type="entry name" value="TlpA_like_family"/>
    <property type="match status" value="1"/>
</dbReference>
<evidence type="ECO:0000256" key="2">
    <source>
        <dbReference type="ARBA" id="ARBA00022748"/>
    </source>
</evidence>
<dbReference type="PANTHER" id="PTHR42852">
    <property type="entry name" value="THIOL:DISULFIDE INTERCHANGE PROTEIN DSBE"/>
    <property type="match status" value="1"/>
</dbReference>
<keyword evidence="4" id="KW-0676">Redox-active center</keyword>
<keyword evidence="5" id="KW-1133">Transmembrane helix</keyword>
<organism evidence="7 8">
    <name type="scientific">Capnocytophaga canis</name>
    <dbReference type="NCBI Taxonomy" id="1848903"/>
    <lineage>
        <taxon>Bacteria</taxon>
        <taxon>Pseudomonadati</taxon>
        <taxon>Bacteroidota</taxon>
        <taxon>Flavobacteriia</taxon>
        <taxon>Flavobacteriales</taxon>
        <taxon>Flavobacteriaceae</taxon>
        <taxon>Capnocytophaga</taxon>
    </lineage>
</organism>
<name>A0A0B7IC12_9FLAO</name>
<dbReference type="Gene3D" id="3.40.30.10">
    <property type="entry name" value="Glutaredoxin"/>
    <property type="match status" value="1"/>
</dbReference>
<protein>
    <submittedName>
        <fullName evidence="7">Putative Peroxiredoxin</fullName>
        <ecNumber evidence="7">1.11.1.15</ecNumber>
    </submittedName>
</protein>
<dbReference type="InterPro" id="IPR017937">
    <property type="entry name" value="Thioredoxin_CS"/>
</dbReference>